<evidence type="ECO:0000313" key="2">
    <source>
        <dbReference type="Proteomes" id="UP000187203"/>
    </source>
</evidence>
<dbReference type="EMBL" id="AWUE01004882">
    <property type="protein sequence ID" value="OMP13202.1"/>
    <property type="molecule type" value="Genomic_DNA"/>
</dbReference>
<comment type="caution">
    <text evidence="1">The sequence shown here is derived from an EMBL/GenBank/DDBJ whole genome shotgun (WGS) entry which is preliminary data.</text>
</comment>
<sequence length="74" mass="8864">MAERHAPRGFSNLQTIARLEKLAFFINQRHKRHRHAKQSRGQNRQAIERFIRRRVHQVILGQRTQARFFSAVFG</sequence>
<proteinExistence type="predicted"/>
<name>A0A1R3L1H1_9ROSI</name>
<dbReference type="Proteomes" id="UP000187203">
    <property type="component" value="Unassembled WGS sequence"/>
</dbReference>
<dbReference type="AlphaFoldDB" id="A0A1R3L1H1"/>
<evidence type="ECO:0000313" key="1">
    <source>
        <dbReference type="EMBL" id="OMP13202.1"/>
    </source>
</evidence>
<keyword evidence="2" id="KW-1185">Reference proteome</keyword>
<organism evidence="1 2">
    <name type="scientific">Corchorus olitorius</name>
    <dbReference type="NCBI Taxonomy" id="93759"/>
    <lineage>
        <taxon>Eukaryota</taxon>
        <taxon>Viridiplantae</taxon>
        <taxon>Streptophyta</taxon>
        <taxon>Embryophyta</taxon>
        <taxon>Tracheophyta</taxon>
        <taxon>Spermatophyta</taxon>
        <taxon>Magnoliopsida</taxon>
        <taxon>eudicotyledons</taxon>
        <taxon>Gunneridae</taxon>
        <taxon>Pentapetalae</taxon>
        <taxon>rosids</taxon>
        <taxon>malvids</taxon>
        <taxon>Malvales</taxon>
        <taxon>Malvaceae</taxon>
        <taxon>Grewioideae</taxon>
        <taxon>Apeibeae</taxon>
        <taxon>Corchorus</taxon>
    </lineage>
</organism>
<reference evidence="2" key="1">
    <citation type="submission" date="2013-09" db="EMBL/GenBank/DDBJ databases">
        <title>Corchorus olitorius genome sequencing.</title>
        <authorList>
            <person name="Alam M."/>
            <person name="Haque M.S."/>
            <person name="Islam M.S."/>
            <person name="Emdad E.M."/>
            <person name="Islam M.M."/>
            <person name="Ahmed B."/>
            <person name="Halim A."/>
            <person name="Hossen Q.M.M."/>
            <person name="Hossain M.Z."/>
            <person name="Ahmed R."/>
            <person name="Khan M.M."/>
            <person name="Islam R."/>
            <person name="Rashid M.M."/>
            <person name="Khan S.A."/>
            <person name="Rahman M.S."/>
            <person name="Alam M."/>
            <person name="Yahiya A.S."/>
            <person name="Khan M.S."/>
            <person name="Azam M.S."/>
            <person name="Haque T."/>
            <person name="Lashkar M.Z.H."/>
            <person name="Akhand A.I."/>
            <person name="Morshed G."/>
            <person name="Roy S."/>
            <person name="Uddin K.S."/>
            <person name="Rabeya T."/>
            <person name="Hossain A.S."/>
            <person name="Chowdhury A."/>
            <person name="Snigdha A.R."/>
            <person name="Mortoza M.S."/>
            <person name="Matin S.A."/>
            <person name="Hoque S.M.E."/>
            <person name="Islam M.K."/>
            <person name="Roy D.K."/>
            <person name="Haider R."/>
            <person name="Moosa M.M."/>
            <person name="Elias S.M."/>
            <person name="Hasan A.M."/>
            <person name="Jahan S."/>
            <person name="Shafiuddin M."/>
            <person name="Mahmood N."/>
            <person name="Shommy N.S."/>
        </authorList>
    </citation>
    <scope>NUCLEOTIDE SEQUENCE [LARGE SCALE GENOMIC DNA]</scope>
    <source>
        <strain evidence="2">cv. O-4</strain>
    </source>
</reference>
<gene>
    <name evidence="1" type="ORF">COLO4_02092</name>
</gene>
<accession>A0A1R3L1H1</accession>
<protein>
    <submittedName>
        <fullName evidence="1">Uncharacterized protein</fullName>
    </submittedName>
</protein>